<sequence>MQIKHHNDHHRTAYHFQAPSNWMNDPNGLVQWKGNYHLFYQYHPHGPLPGKIHWGHAMSSDLLHWTHLPIALSPTDGGPDEDGCWSGCMVNDHGTPTIIYSGNAHGRQLPCIATSADDDLLTWQKYTGNPVLPDWPAELDIVEFRDHCVWQESEMWYQVIGSGIKGVGGTALLYRSPDLLQWEYLQPLCVGNKAESGTMWECPDFFPLGDKHVLTVSSIPDGLVYYFIGTYQNFTFTPESQGVLDGSRHFYAPQSIRDDQGRRLMFGWLREGRDDTDLQLAGWAGAMSLPRILSLQPGATLGIEPAPEIAQLRRDHHAVEPRTITGHQTVIEQLFTNALEIMLDIDSQAATSCGLALQDSAYPEESIYISLQGSGLSIEAKNGSAKLEREQYPLTPGRHTLHIFLDGSVLEIFIDASACLTERFYHSAPRQLNLSLFANGGEATLHQLDVWEMASIWR</sequence>
<dbReference type="InterPro" id="IPR013189">
    <property type="entry name" value="Glyco_hydro_32_C"/>
</dbReference>
<accession>A0ABQ3VG90</accession>
<feature type="domain" description="Glycosyl hydrolase family 32 N-terminal" evidence="6">
    <location>
        <begin position="15"/>
        <end position="297"/>
    </location>
</feature>
<evidence type="ECO:0000313" key="9">
    <source>
        <dbReference type="Proteomes" id="UP000635565"/>
    </source>
</evidence>
<dbReference type="SUPFAM" id="SSF49899">
    <property type="entry name" value="Concanavalin A-like lectins/glucanases"/>
    <property type="match status" value="1"/>
</dbReference>
<dbReference type="InterPro" id="IPR013148">
    <property type="entry name" value="Glyco_hydro_32_N"/>
</dbReference>
<gene>
    <name evidence="8" type="ORF">KSZ_28010</name>
</gene>
<reference evidence="8 9" key="1">
    <citation type="journal article" date="2021" name="Int. J. Syst. Evol. Microbiol.">
        <title>Reticulibacter mediterranei gen. nov., sp. nov., within the new family Reticulibacteraceae fam. nov., and Ktedonospora formicarum gen. nov., sp. nov., Ktedonobacter robiniae sp. nov., Dictyobacter formicarum sp. nov. and Dictyobacter arantiisoli sp. nov., belonging to the class Ktedonobacteria.</title>
        <authorList>
            <person name="Yabe S."/>
            <person name="Zheng Y."/>
            <person name="Wang C.M."/>
            <person name="Sakai Y."/>
            <person name="Abe K."/>
            <person name="Yokota A."/>
            <person name="Donadio S."/>
            <person name="Cavaletti L."/>
            <person name="Monciardini P."/>
        </authorList>
    </citation>
    <scope>NUCLEOTIDE SEQUENCE [LARGE SCALE GENOMIC DNA]</scope>
    <source>
        <strain evidence="8 9">SOSP1-9</strain>
    </source>
</reference>
<dbReference type="RefSeq" id="WP_201362426.1">
    <property type="nucleotide sequence ID" value="NZ_BNJJ01000007.1"/>
</dbReference>
<keyword evidence="9" id="KW-1185">Reference proteome</keyword>
<keyword evidence="4 5" id="KW-0326">Glycosidase</keyword>
<dbReference type="Pfam" id="PF08244">
    <property type="entry name" value="Glyco_hydro_32C"/>
    <property type="match status" value="1"/>
</dbReference>
<evidence type="ECO:0000256" key="3">
    <source>
        <dbReference type="ARBA" id="ARBA00022801"/>
    </source>
</evidence>
<dbReference type="Proteomes" id="UP000635565">
    <property type="component" value="Unassembled WGS sequence"/>
</dbReference>
<feature type="domain" description="Glycosyl hydrolase family 32 C-terminal" evidence="7">
    <location>
        <begin position="310"/>
        <end position="452"/>
    </location>
</feature>
<dbReference type="GO" id="GO:0016787">
    <property type="term" value="F:hydrolase activity"/>
    <property type="evidence" value="ECO:0007669"/>
    <property type="project" value="UniProtKB-KW"/>
</dbReference>
<dbReference type="InterPro" id="IPR051214">
    <property type="entry name" value="GH32_Enzymes"/>
</dbReference>
<dbReference type="Gene3D" id="2.60.120.560">
    <property type="entry name" value="Exo-inulinase, domain 1"/>
    <property type="match status" value="1"/>
</dbReference>
<dbReference type="SMART" id="SM00640">
    <property type="entry name" value="Glyco_32"/>
    <property type="match status" value="1"/>
</dbReference>
<dbReference type="Pfam" id="PF00251">
    <property type="entry name" value="Glyco_hydro_32N"/>
    <property type="match status" value="1"/>
</dbReference>
<dbReference type="CDD" id="cd08996">
    <property type="entry name" value="GH32_FFase"/>
    <property type="match status" value="1"/>
</dbReference>
<keyword evidence="3 5" id="KW-0378">Hydrolase</keyword>
<dbReference type="InterPro" id="IPR001362">
    <property type="entry name" value="Glyco_hydro_32"/>
</dbReference>
<comment type="similarity">
    <text evidence="1 5">Belongs to the glycosyl hydrolase 32 family.</text>
</comment>
<dbReference type="Gene3D" id="2.115.10.20">
    <property type="entry name" value="Glycosyl hydrolase domain, family 43"/>
    <property type="match status" value="1"/>
</dbReference>
<evidence type="ECO:0000256" key="4">
    <source>
        <dbReference type="ARBA" id="ARBA00023295"/>
    </source>
</evidence>
<dbReference type="EMBL" id="BNJJ01000007">
    <property type="protein sequence ID" value="GHO84795.1"/>
    <property type="molecule type" value="Genomic_DNA"/>
</dbReference>
<evidence type="ECO:0000259" key="6">
    <source>
        <dbReference type="Pfam" id="PF00251"/>
    </source>
</evidence>
<evidence type="ECO:0000256" key="5">
    <source>
        <dbReference type="RuleBase" id="RU362110"/>
    </source>
</evidence>
<dbReference type="PANTHER" id="PTHR43101">
    <property type="entry name" value="BETA-FRUCTOSIDASE"/>
    <property type="match status" value="1"/>
</dbReference>
<dbReference type="PANTHER" id="PTHR43101:SF1">
    <property type="entry name" value="BETA-FRUCTOSIDASE"/>
    <property type="match status" value="1"/>
</dbReference>
<evidence type="ECO:0000256" key="2">
    <source>
        <dbReference type="ARBA" id="ARBA00012758"/>
    </source>
</evidence>
<dbReference type="InterPro" id="IPR023296">
    <property type="entry name" value="Glyco_hydro_beta-prop_sf"/>
</dbReference>
<evidence type="ECO:0000259" key="7">
    <source>
        <dbReference type="Pfam" id="PF08244"/>
    </source>
</evidence>
<protein>
    <recommendedName>
        <fullName evidence="2">beta-fructofuranosidase</fullName>
        <ecNumber evidence="2">3.2.1.26</ecNumber>
    </recommendedName>
</protein>
<proteinExistence type="inferred from homology"/>
<dbReference type="EC" id="3.2.1.26" evidence="2"/>
<organism evidence="8 9">
    <name type="scientific">Dictyobacter formicarum</name>
    <dbReference type="NCBI Taxonomy" id="2778368"/>
    <lineage>
        <taxon>Bacteria</taxon>
        <taxon>Bacillati</taxon>
        <taxon>Chloroflexota</taxon>
        <taxon>Ktedonobacteria</taxon>
        <taxon>Ktedonobacterales</taxon>
        <taxon>Dictyobacteraceae</taxon>
        <taxon>Dictyobacter</taxon>
    </lineage>
</organism>
<dbReference type="SUPFAM" id="SSF75005">
    <property type="entry name" value="Arabinanase/levansucrase/invertase"/>
    <property type="match status" value="1"/>
</dbReference>
<dbReference type="InterPro" id="IPR013320">
    <property type="entry name" value="ConA-like_dom_sf"/>
</dbReference>
<evidence type="ECO:0000256" key="1">
    <source>
        <dbReference type="ARBA" id="ARBA00009902"/>
    </source>
</evidence>
<evidence type="ECO:0000313" key="8">
    <source>
        <dbReference type="EMBL" id="GHO84795.1"/>
    </source>
</evidence>
<comment type="caution">
    <text evidence="8">The sequence shown here is derived from an EMBL/GenBank/DDBJ whole genome shotgun (WGS) entry which is preliminary data.</text>
</comment>
<name>A0ABQ3VG90_9CHLR</name>